<comment type="caution">
    <text evidence="1">The sequence shown here is derived from an EMBL/GenBank/DDBJ whole genome shotgun (WGS) entry which is preliminary data.</text>
</comment>
<organism evidence="1 2">
    <name type="scientific">Hibiscus sabdariffa</name>
    <name type="common">roselle</name>
    <dbReference type="NCBI Taxonomy" id="183260"/>
    <lineage>
        <taxon>Eukaryota</taxon>
        <taxon>Viridiplantae</taxon>
        <taxon>Streptophyta</taxon>
        <taxon>Embryophyta</taxon>
        <taxon>Tracheophyta</taxon>
        <taxon>Spermatophyta</taxon>
        <taxon>Magnoliopsida</taxon>
        <taxon>eudicotyledons</taxon>
        <taxon>Gunneridae</taxon>
        <taxon>Pentapetalae</taxon>
        <taxon>rosids</taxon>
        <taxon>malvids</taxon>
        <taxon>Malvales</taxon>
        <taxon>Malvaceae</taxon>
        <taxon>Malvoideae</taxon>
        <taxon>Hibiscus</taxon>
    </lineage>
</organism>
<reference evidence="1 2" key="1">
    <citation type="journal article" date="2024" name="G3 (Bethesda)">
        <title>Genome assembly of Hibiscus sabdariffa L. provides insights into metabolisms of medicinal natural products.</title>
        <authorList>
            <person name="Kim T."/>
        </authorList>
    </citation>
    <scope>NUCLEOTIDE SEQUENCE [LARGE SCALE GENOMIC DNA]</scope>
    <source>
        <strain evidence="1">TK-2024</strain>
        <tissue evidence="1">Old leaves</tissue>
    </source>
</reference>
<evidence type="ECO:0000313" key="2">
    <source>
        <dbReference type="Proteomes" id="UP001472677"/>
    </source>
</evidence>
<evidence type="ECO:0000313" key="1">
    <source>
        <dbReference type="EMBL" id="KAK8600633.1"/>
    </source>
</evidence>
<proteinExistence type="predicted"/>
<dbReference type="EMBL" id="JBBPBM010000001">
    <property type="protein sequence ID" value="KAK8600633.1"/>
    <property type="molecule type" value="Genomic_DNA"/>
</dbReference>
<name>A0ABR2GCP6_9ROSI</name>
<gene>
    <name evidence="1" type="ORF">V6N12_050486</name>
</gene>
<keyword evidence="2" id="KW-1185">Reference proteome</keyword>
<protein>
    <submittedName>
        <fullName evidence="1">Uncharacterized protein</fullName>
    </submittedName>
</protein>
<accession>A0ABR2GCP6</accession>
<dbReference type="Proteomes" id="UP001472677">
    <property type="component" value="Unassembled WGS sequence"/>
</dbReference>
<sequence length="93" mass="10540">MKEKSTAIHYKLEAWKTKSFSLWIPYLVSLSAVALHNREVAQIRHEQLAQIAKQSRIVCLKIAGALLVQWNHSTTIGQSLSMIRLLELDQGEA</sequence>